<gene>
    <name evidence="1" type="ORF">KYK14_12745</name>
</gene>
<dbReference type="RefSeq" id="WP_219159268.1">
    <property type="nucleotide sequence ID" value="NZ_JAHWGL010000051.1"/>
</dbReference>
<comment type="caution">
    <text evidence="1">The sequence shown here is derived from an EMBL/GenBank/DDBJ whole genome shotgun (WGS) entry which is preliminary data.</text>
</comment>
<reference evidence="1 2" key="1">
    <citation type="submission" date="2021-07" db="EMBL/GenBank/DDBJ databases">
        <title>Hymenobacter profundi sp. nov., isolated from deep-sea water.</title>
        <authorList>
            <person name="Kim M.K."/>
        </authorList>
    </citation>
    <scope>NUCLEOTIDE SEQUENCE [LARGE SCALE GENOMIC DNA]</scope>
    <source>
        <strain evidence="1 2">M2</strain>
    </source>
</reference>
<accession>A0ABS6X161</accession>
<evidence type="ECO:0000313" key="2">
    <source>
        <dbReference type="Proteomes" id="UP000826188"/>
    </source>
</evidence>
<sequence>MAPTLYAAVAVELPFPRHGISPTGVSRSARYAGRIPAFTPGGRQLAAGK</sequence>
<evidence type="ECO:0000313" key="1">
    <source>
        <dbReference type="EMBL" id="MBW3129424.1"/>
    </source>
</evidence>
<keyword evidence="2" id="KW-1185">Reference proteome</keyword>
<protein>
    <submittedName>
        <fullName evidence="1">Uncharacterized protein</fullName>
    </submittedName>
</protein>
<name>A0ABS6X161_9BACT</name>
<dbReference type="EMBL" id="JAHWGL010000051">
    <property type="protein sequence ID" value="MBW3129424.1"/>
    <property type="molecule type" value="Genomic_DNA"/>
</dbReference>
<organism evidence="1 2">
    <name type="scientific">Hymenobacter profundi</name>
    <dbReference type="NCBI Taxonomy" id="1982110"/>
    <lineage>
        <taxon>Bacteria</taxon>
        <taxon>Pseudomonadati</taxon>
        <taxon>Bacteroidota</taxon>
        <taxon>Cytophagia</taxon>
        <taxon>Cytophagales</taxon>
        <taxon>Hymenobacteraceae</taxon>
        <taxon>Hymenobacter</taxon>
    </lineage>
</organism>
<proteinExistence type="predicted"/>
<dbReference type="Proteomes" id="UP000826188">
    <property type="component" value="Unassembled WGS sequence"/>
</dbReference>